<feature type="compositionally biased region" description="Polar residues" evidence="1">
    <location>
        <begin position="1"/>
        <end position="16"/>
    </location>
</feature>
<evidence type="ECO:0000313" key="4">
    <source>
        <dbReference type="WBParaSite" id="MBELARI_LOCUS15650"/>
    </source>
</evidence>
<name>A0AAF3EPQ6_9BILA</name>
<proteinExistence type="predicted"/>
<dbReference type="WBParaSite" id="MBELARI_LOCUS15650">
    <property type="protein sequence ID" value="MBELARI_LOCUS15650"/>
    <property type="gene ID" value="MBELARI_LOCUS15650"/>
</dbReference>
<accession>A0AAF3EPQ6</accession>
<dbReference type="SUPFAM" id="SSF81995">
    <property type="entry name" value="beta-sandwich domain of Sec23/24"/>
    <property type="match status" value="1"/>
</dbReference>
<feature type="compositionally biased region" description="Low complexity" evidence="1">
    <location>
        <begin position="66"/>
        <end position="75"/>
    </location>
</feature>
<feature type="region of interest" description="Disordered" evidence="1">
    <location>
        <begin position="42"/>
        <end position="100"/>
    </location>
</feature>
<protein>
    <recommendedName>
        <fullName evidence="2">C6 domain-containing protein</fullName>
    </recommendedName>
</protein>
<evidence type="ECO:0000259" key="2">
    <source>
        <dbReference type="SMART" id="SM01048"/>
    </source>
</evidence>
<organism evidence="3 4">
    <name type="scientific">Mesorhabditis belari</name>
    <dbReference type="NCBI Taxonomy" id="2138241"/>
    <lineage>
        <taxon>Eukaryota</taxon>
        <taxon>Metazoa</taxon>
        <taxon>Ecdysozoa</taxon>
        <taxon>Nematoda</taxon>
        <taxon>Chromadorea</taxon>
        <taxon>Rhabditida</taxon>
        <taxon>Rhabditina</taxon>
        <taxon>Rhabditomorpha</taxon>
        <taxon>Rhabditoidea</taxon>
        <taxon>Rhabditidae</taxon>
        <taxon>Mesorhabditinae</taxon>
        <taxon>Mesorhabditis</taxon>
    </lineage>
</organism>
<sequence>MFFTNNHVSSTGSIYSHANEKKKGKNRETDLNLTLIMGHHDHHHHHGGYYNQQPMGAPGYPPQQGYPPQGGYYPQQPYPQYPPQGGYPQPQTVYVQQPSNNRGGGGGSFIPALLAGLCCGCCAAEGNIPCLAVRITILRVGPLMMQGLLPTLALLSALPALTLTFWSPFSTELACASCDSPIIIKSQDSVSGNVTFKVDWDSKGCMISQLTCRGSDEYSPAIFEFNHGKGGIVEGMGELTIPMRCNDESTWTAMAYGQMLSVVSISCDSA</sequence>
<reference evidence="4" key="1">
    <citation type="submission" date="2024-02" db="UniProtKB">
        <authorList>
            <consortium name="WormBaseParasite"/>
        </authorList>
    </citation>
    <scope>IDENTIFICATION</scope>
</reference>
<dbReference type="PANTHER" id="PTHR31248:SF2">
    <property type="entry name" value="DOMAIN PROTEIN, PUTATIVE (AFU_ORTHOLOGUE AFUA_5G04290)-RELATED"/>
    <property type="match status" value="1"/>
</dbReference>
<dbReference type="InterPro" id="IPR002601">
    <property type="entry name" value="C6_domain"/>
</dbReference>
<dbReference type="Proteomes" id="UP000887575">
    <property type="component" value="Unassembled WGS sequence"/>
</dbReference>
<dbReference type="SMART" id="SM01048">
    <property type="entry name" value="C6"/>
    <property type="match status" value="1"/>
</dbReference>
<dbReference type="PANTHER" id="PTHR31248">
    <property type="entry name" value="DOMAIN PROTEIN, PUTATIVE (AFU_ORTHOLOGUE AFUA_5G04290)-RELATED"/>
    <property type="match status" value="1"/>
</dbReference>
<feature type="domain" description="C6" evidence="2">
    <location>
        <begin position="175"/>
        <end position="267"/>
    </location>
</feature>
<evidence type="ECO:0000256" key="1">
    <source>
        <dbReference type="SAM" id="MobiDB-lite"/>
    </source>
</evidence>
<feature type="compositionally biased region" description="Low complexity" evidence="1">
    <location>
        <begin position="83"/>
        <end position="98"/>
    </location>
</feature>
<dbReference type="AlphaFoldDB" id="A0AAF3EPQ6"/>
<evidence type="ECO:0000313" key="3">
    <source>
        <dbReference type="Proteomes" id="UP000887575"/>
    </source>
</evidence>
<keyword evidence="3" id="KW-1185">Reference proteome</keyword>
<feature type="region of interest" description="Disordered" evidence="1">
    <location>
        <begin position="1"/>
        <end position="26"/>
    </location>
</feature>